<feature type="chain" id="PRO_5043994384" description="Ig-like domain-containing protein" evidence="2">
    <location>
        <begin position="31"/>
        <end position="665"/>
    </location>
</feature>
<dbReference type="PANTHER" id="PTHR46484">
    <property type="entry name" value="SI:CH211-171H4.5-RELATED"/>
    <property type="match status" value="1"/>
</dbReference>
<dbReference type="STRING" id="42514.ENSPNAP00000018065"/>
<sequence>MRCQDLDVMGRWWVLLCFVLRVLQWALTEAKEWSVTIPSEINVLTRSCVVIPCTFTHPPSHDPSHIIWYSYSGTKYPIVYSKRPQDVIEPFRGKTEFVGDVKSGNCSLKISHALPAMNEYQLYPWIDPDTVKHKFYHKTVKLKVQDTIPAVQLIVDGNPKEGETVHISCMVVHTCISSPPTLSFGDTSGDVQNNQTDLGQGYWRTESTISFPARASDQGRAVGCWVRHPGRQVAPTWVEVSVHYAPRSVHVSAENSTTLLGESVTLECRSDANPSSSTFLWYLQRDGSVRTLTAREDSITVTDLLHGQNSFYCMAQNVLGMANSSSPFIITVEYKPSISPESSCVIQGHALRCWCKVRSLPSASVEWTVDGTDAHAALSHVEMFSVRQNHTLSGELLFNKTVQHRTVTCRAFNGHGQQEHALLIKAPPQNVSISQRPLRVLEGQSLTLSCSSHAFPEVLSYSWYQVYQDREVQLSEGSDRLHLQVVGRHMGPYRCSARNEIGQSRSPSTLVCVDFAPVISPASSCTLENEQVRCECVVESYPLAAVTWTAPGVQTNRMVSMELSGSLKSTLTGHMWNGHDHLITCHAANKYGQISLQLTHKGSSDTSTSSLAAAGCGAAALVLLIAAILYCTQRSRENISPLVEVELKGDEQEKGDTKYSRTMWF</sequence>
<dbReference type="SUPFAM" id="SSF48726">
    <property type="entry name" value="Immunoglobulin"/>
    <property type="match status" value="6"/>
</dbReference>
<accession>A0A3B4D3E7</accession>
<dbReference type="SMART" id="SM00409">
    <property type="entry name" value="IG"/>
    <property type="match status" value="3"/>
</dbReference>
<evidence type="ECO:0000256" key="1">
    <source>
        <dbReference type="SAM" id="Phobius"/>
    </source>
</evidence>
<reference evidence="4" key="3">
    <citation type="submission" date="2025-09" db="UniProtKB">
        <authorList>
            <consortium name="Ensembl"/>
        </authorList>
    </citation>
    <scope>IDENTIFICATION</scope>
</reference>
<dbReference type="Gene3D" id="2.60.40.10">
    <property type="entry name" value="Immunoglobulins"/>
    <property type="match status" value="6"/>
</dbReference>
<feature type="transmembrane region" description="Helical" evidence="1">
    <location>
        <begin position="611"/>
        <end position="631"/>
    </location>
</feature>
<dbReference type="PROSITE" id="PS50835">
    <property type="entry name" value="IG_LIKE"/>
    <property type="match status" value="3"/>
</dbReference>
<protein>
    <recommendedName>
        <fullName evidence="3">Ig-like domain-containing protein</fullName>
    </recommendedName>
</protein>
<dbReference type="InterPro" id="IPR007110">
    <property type="entry name" value="Ig-like_dom"/>
</dbReference>
<organism evidence="4 5">
    <name type="scientific">Pygocentrus nattereri</name>
    <name type="common">Red-bellied piranha</name>
    <dbReference type="NCBI Taxonomy" id="42514"/>
    <lineage>
        <taxon>Eukaryota</taxon>
        <taxon>Metazoa</taxon>
        <taxon>Chordata</taxon>
        <taxon>Craniata</taxon>
        <taxon>Vertebrata</taxon>
        <taxon>Euteleostomi</taxon>
        <taxon>Actinopterygii</taxon>
        <taxon>Neopterygii</taxon>
        <taxon>Teleostei</taxon>
        <taxon>Ostariophysi</taxon>
        <taxon>Characiformes</taxon>
        <taxon>Characoidei</taxon>
        <taxon>Pygocentrus</taxon>
    </lineage>
</organism>
<feature type="domain" description="Ig-like" evidence="3">
    <location>
        <begin position="246"/>
        <end position="331"/>
    </location>
</feature>
<reference evidence="4 5" key="1">
    <citation type="submission" date="2020-10" db="EMBL/GenBank/DDBJ databases">
        <title>Pygocentrus nattereri (red-bellied piranha) genome, fPygNat1, primary haplotype.</title>
        <authorList>
            <person name="Myers G."/>
            <person name="Meyer A."/>
            <person name="Karagic N."/>
            <person name="Pippel M."/>
            <person name="Winkler S."/>
            <person name="Tracey A."/>
            <person name="Wood J."/>
            <person name="Formenti G."/>
            <person name="Howe K."/>
            <person name="Fedrigo O."/>
            <person name="Jarvis E.D."/>
        </authorList>
    </citation>
    <scope>NUCLEOTIDE SEQUENCE [LARGE SCALE GENOMIC DNA]</scope>
</reference>
<name>A0A3B4D3E7_PYGNA</name>
<dbReference type="Proteomes" id="UP001501920">
    <property type="component" value="Chromosome 24"/>
</dbReference>
<dbReference type="InterPro" id="IPR036179">
    <property type="entry name" value="Ig-like_dom_sf"/>
</dbReference>
<dbReference type="InterPro" id="IPR003599">
    <property type="entry name" value="Ig_sub"/>
</dbReference>
<dbReference type="OMA" id="QVRCECV"/>
<dbReference type="Ensembl" id="ENSPNAT00000027085.2">
    <property type="protein sequence ID" value="ENSPNAP00000018065.2"/>
    <property type="gene ID" value="ENSPNAG00000024371.2"/>
</dbReference>
<dbReference type="Pfam" id="PF13927">
    <property type="entry name" value="Ig_3"/>
    <property type="match status" value="1"/>
</dbReference>
<dbReference type="OrthoDB" id="10039395at2759"/>
<feature type="domain" description="Ig-like" evidence="3">
    <location>
        <begin position="428"/>
        <end position="511"/>
    </location>
</feature>
<reference evidence="4" key="2">
    <citation type="submission" date="2025-08" db="UniProtKB">
        <authorList>
            <consortium name="Ensembl"/>
        </authorList>
    </citation>
    <scope>IDENTIFICATION</scope>
</reference>
<proteinExistence type="predicted"/>
<keyword evidence="2" id="KW-0732">Signal</keyword>
<dbReference type="PANTHER" id="PTHR46484:SF1">
    <property type="entry name" value="SCHWANN CELL MYELIN PROTEIN-RELATED"/>
    <property type="match status" value="1"/>
</dbReference>
<dbReference type="GeneTree" id="ENSGT01150000286924"/>
<keyword evidence="5" id="KW-1185">Reference proteome</keyword>
<feature type="domain" description="Ig-like" evidence="3">
    <location>
        <begin position="336"/>
        <end position="425"/>
    </location>
</feature>
<keyword evidence="1" id="KW-0812">Transmembrane</keyword>
<keyword evidence="1" id="KW-0472">Membrane</keyword>
<evidence type="ECO:0000313" key="5">
    <source>
        <dbReference type="Proteomes" id="UP001501920"/>
    </source>
</evidence>
<dbReference type="AlphaFoldDB" id="A0A3B4D3E7"/>
<evidence type="ECO:0000313" key="4">
    <source>
        <dbReference type="Ensembl" id="ENSPNAP00000018065.2"/>
    </source>
</evidence>
<dbReference type="InterPro" id="IPR013783">
    <property type="entry name" value="Ig-like_fold"/>
</dbReference>
<evidence type="ECO:0000256" key="2">
    <source>
        <dbReference type="SAM" id="SignalP"/>
    </source>
</evidence>
<evidence type="ECO:0000259" key="3">
    <source>
        <dbReference type="PROSITE" id="PS50835"/>
    </source>
</evidence>
<keyword evidence="1" id="KW-1133">Transmembrane helix</keyword>
<feature type="signal peptide" evidence="2">
    <location>
        <begin position="1"/>
        <end position="30"/>
    </location>
</feature>